<feature type="transmembrane region" description="Helical" evidence="1">
    <location>
        <begin position="81"/>
        <end position="104"/>
    </location>
</feature>
<keyword evidence="3" id="KW-1185">Reference proteome</keyword>
<sequence>MNWRIPLLAVQVIVALSAVVSGVALALGERAGSLGIVPPLEWLEGTPFNSYLLPGLVLILVVGGTHALAFVLLLRRATWALAASAVAGFGMVIWVFVQMVLIPYSFLQAVYFGAGLLEIVLVLLMLDLFHPYPPALDPPPMVARDRIF</sequence>
<evidence type="ECO:0000256" key="1">
    <source>
        <dbReference type="SAM" id="Phobius"/>
    </source>
</evidence>
<feature type="transmembrane region" description="Helical" evidence="1">
    <location>
        <begin position="52"/>
        <end position="74"/>
    </location>
</feature>
<organism evidence="2 3">
    <name type="scientific">Marisediminicola antarctica</name>
    <dbReference type="NCBI Taxonomy" id="674079"/>
    <lineage>
        <taxon>Bacteria</taxon>
        <taxon>Bacillati</taxon>
        <taxon>Actinomycetota</taxon>
        <taxon>Actinomycetes</taxon>
        <taxon>Micrococcales</taxon>
        <taxon>Microbacteriaceae</taxon>
        <taxon>Marisediminicola</taxon>
    </lineage>
</organism>
<proteinExistence type="predicted"/>
<keyword evidence="1" id="KW-1133">Transmembrane helix</keyword>
<evidence type="ECO:0000313" key="3">
    <source>
        <dbReference type="Proteomes" id="UP000464507"/>
    </source>
</evidence>
<protein>
    <submittedName>
        <fullName evidence="2">Uncharacterized protein</fullName>
    </submittedName>
</protein>
<feature type="transmembrane region" description="Helical" evidence="1">
    <location>
        <begin position="110"/>
        <end position="129"/>
    </location>
</feature>
<dbReference type="Proteomes" id="UP000464507">
    <property type="component" value="Chromosome"/>
</dbReference>
<accession>A0A7L5AFT5</accession>
<keyword evidence="1" id="KW-0812">Transmembrane</keyword>
<keyword evidence="1" id="KW-0472">Membrane</keyword>
<reference evidence="2 3" key="1">
    <citation type="submission" date="2016-09" db="EMBL/GenBank/DDBJ databases">
        <title>Complete genome sequence of microbes from the polar regions.</title>
        <authorList>
            <person name="Liao L."/>
            <person name="Chen B."/>
        </authorList>
    </citation>
    <scope>NUCLEOTIDE SEQUENCE [LARGE SCALE GENOMIC DNA]</scope>
    <source>
        <strain evidence="2 3">ZS314</strain>
    </source>
</reference>
<dbReference type="EMBL" id="CP017146">
    <property type="protein sequence ID" value="QHO68826.1"/>
    <property type="molecule type" value="Genomic_DNA"/>
</dbReference>
<gene>
    <name evidence="2" type="ORF">BHD05_03410</name>
</gene>
<name>A0A7L5AFT5_9MICO</name>
<dbReference type="KEGG" id="mant:BHD05_03410"/>
<dbReference type="AlphaFoldDB" id="A0A7L5AFT5"/>
<evidence type="ECO:0000313" key="2">
    <source>
        <dbReference type="EMBL" id="QHO68826.1"/>
    </source>
</evidence>